<evidence type="ECO:0000313" key="3">
    <source>
        <dbReference type="Proteomes" id="UP000186922"/>
    </source>
</evidence>
<dbReference type="Proteomes" id="UP000186922">
    <property type="component" value="Unassembled WGS sequence"/>
</dbReference>
<accession>A0A1D1VY42</accession>
<evidence type="ECO:0000313" key="2">
    <source>
        <dbReference type="EMBL" id="GAV06320.1"/>
    </source>
</evidence>
<evidence type="ECO:0000256" key="1">
    <source>
        <dbReference type="SAM" id="MobiDB-lite"/>
    </source>
</evidence>
<gene>
    <name evidence="2" type="primary">RvY_16332</name>
    <name evidence="2" type="synonym">RvY_16332.1</name>
    <name evidence="2" type="ORF">RvY_16332-1</name>
</gene>
<organism evidence="2 3">
    <name type="scientific">Ramazzottius varieornatus</name>
    <name type="common">Water bear</name>
    <name type="synonym">Tardigrade</name>
    <dbReference type="NCBI Taxonomy" id="947166"/>
    <lineage>
        <taxon>Eukaryota</taxon>
        <taxon>Metazoa</taxon>
        <taxon>Ecdysozoa</taxon>
        <taxon>Tardigrada</taxon>
        <taxon>Eutardigrada</taxon>
        <taxon>Parachela</taxon>
        <taxon>Hypsibioidea</taxon>
        <taxon>Ramazzottiidae</taxon>
        <taxon>Ramazzottius</taxon>
    </lineage>
</organism>
<comment type="caution">
    <text evidence="2">The sequence shown here is derived from an EMBL/GenBank/DDBJ whole genome shotgun (WGS) entry which is preliminary data.</text>
</comment>
<proteinExistence type="predicted"/>
<reference evidence="2 3" key="1">
    <citation type="journal article" date="2016" name="Nat. Commun.">
        <title>Extremotolerant tardigrade genome and improved radiotolerance of human cultured cells by tardigrade-unique protein.</title>
        <authorList>
            <person name="Hashimoto T."/>
            <person name="Horikawa D.D."/>
            <person name="Saito Y."/>
            <person name="Kuwahara H."/>
            <person name="Kozuka-Hata H."/>
            <person name="Shin-I T."/>
            <person name="Minakuchi Y."/>
            <person name="Ohishi K."/>
            <person name="Motoyama A."/>
            <person name="Aizu T."/>
            <person name="Enomoto A."/>
            <person name="Kondo K."/>
            <person name="Tanaka S."/>
            <person name="Hara Y."/>
            <person name="Koshikawa S."/>
            <person name="Sagara H."/>
            <person name="Miura T."/>
            <person name="Yokobori S."/>
            <person name="Miyagawa K."/>
            <person name="Suzuki Y."/>
            <person name="Kubo T."/>
            <person name="Oyama M."/>
            <person name="Kohara Y."/>
            <person name="Fujiyama A."/>
            <person name="Arakawa K."/>
            <person name="Katayama T."/>
            <person name="Toyoda A."/>
            <person name="Kunieda T."/>
        </authorList>
    </citation>
    <scope>NUCLEOTIDE SEQUENCE [LARGE SCALE GENOMIC DNA]</scope>
    <source>
        <strain evidence="2 3">YOKOZUNA-1</strain>
    </source>
</reference>
<protein>
    <recommendedName>
        <fullName evidence="4">U1-type domain-containing protein</fullName>
    </recommendedName>
</protein>
<feature type="region of interest" description="Disordered" evidence="1">
    <location>
        <begin position="189"/>
        <end position="209"/>
    </location>
</feature>
<dbReference type="AlphaFoldDB" id="A0A1D1VY42"/>
<keyword evidence="3" id="KW-1185">Reference proteome</keyword>
<name>A0A1D1VY42_RAMVA</name>
<evidence type="ECO:0008006" key="4">
    <source>
        <dbReference type="Google" id="ProtNLM"/>
    </source>
</evidence>
<dbReference type="EMBL" id="BDGG01000013">
    <property type="protein sequence ID" value="GAV06320.1"/>
    <property type="molecule type" value="Genomic_DNA"/>
</dbReference>
<sequence length="303" mass="34368">MYGGQYVRMVGDSVLLHTVTNVLQPKKRKISATSSSHPTPCTYQCVNCDETITHFCWEPRTICALTDITGSPSDPHNTPQKEPRSKAREYLENYPCRVLLDMTPRKQNLFCKPCGKTIKVTEYFQPYAVTRHCKTSKHDANVANYISTQKEESPERSAPAKSKAFCEHCNMFVLLRSPATILRHQASKKHQTMVAQRQKNPVEPLRSMRPKKANQTIIESWVRSLAKTGHAFEISNNFQDFLHTFMEGGGCIPKAKTIRKNYIPKLAQGEIERRRVLFKGNRDGCILAAPYLCLFSGISSLCL</sequence>